<name>A0A385SUI3_9BACT</name>
<evidence type="ECO:0000313" key="3">
    <source>
        <dbReference type="EMBL" id="AYB34869.1"/>
    </source>
</evidence>
<feature type="region of interest" description="Disordered" evidence="2">
    <location>
        <begin position="1"/>
        <end position="26"/>
    </location>
</feature>
<organism evidence="3 4">
    <name type="scientific">Chryseolinea soli</name>
    <dbReference type="NCBI Taxonomy" id="2321403"/>
    <lineage>
        <taxon>Bacteria</taxon>
        <taxon>Pseudomonadati</taxon>
        <taxon>Bacteroidota</taxon>
        <taxon>Cytophagia</taxon>
        <taxon>Cytophagales</taxon>
        <taxon>Fulvivirgaceae</taxon>
        <taxon>Chryseolinea</taxon>
    </lineage>
</organism>
<feature type="compositionally biased region" description="Basic and acidic residues" evidence="2">
    <location>
        <begin position="1"/>
        <end position="15"/>
    </location>
</feature>
<dbReference type="Pfam" id="PF13561">
    <property type="entry name" value="adh_short_C2"/>
    <property type="match status" value="1"/>
</dbReference>
<dbReference type="AlphaFoldDB" id="A0A385SUI3"/>
<dbReference type="CDD" id="cd05233">
    <property type="entry name" value="SDR_c"/>
    <property type="match status" value="1"/>
</dbReference>
<dbReference type="PANTHER" id="PTHR42760">
    <property type="entry name" value="SHORT-CHAIN DEHYDROGENASES/REDUCTASES FAMILY MEMBER"/>
    <property type="match status" value="1"/>
</dbReference>
<dbReference type="RefSeq" id="WP_119758122.1">
    <property type="nucleotide sequence ID" value="NZ_CP032382.1"/>
</dbReference>
<comment type="similarity">
    <text evidence="1">Belongs to the short-chain dehydrogenases/reductases (SDR) family.</text>
</comment>
<evidence type="ECO:0000256" key="1">
    <source>
        <dbReference type="ARBA" id="ARBA00006484"/>
    </source>
</evidence>
<dbReference type="KEGG" id="chk:D4L85_31710"/>
<keyword evidence="4" id="KW-1185">Reference proteome</keyword>
<protein>
    <submittedName>
        <fullName evidence="3">SDR family oxidoreductase</fullName>
    </submittedName>
</protein>
<evidence type="ECO:0000313" key="4">
    <source>
        <dbReference type="Proteomes" id="UP000266183"/>
    </source>
</evidence>
<dbReference type="PRINTS" id="PR00081">
    <property type="entry name" value="GDHRDH"/>
</dbReference>
<dbReference type="PRINTS" id="PR00080">
    <property type="entry name" value="SDRFAMILY"/>
</dbReference>
<sequence length="261" mass="27939">MASKNAENESGKGQEAHSGSQSRIPTSKRLEGKVCIITGTGGSMGRAAALTFAREGALVVGCDVQSDTAQATVEAVQGTGGTMVSLQPCHLSESADCQALVDFALRSFGRIDVLFNNAAMASFNWLEDISDEEWSSNRRNEVDLVFYLTRAAWPHLKASRGVVVNNASLNALLSFKTLPSLAHTTAKAGIIGMTRQLAMEGREYGIRANSISPGVIETNQTREQLKDPEWAGYMLGKTLLGRLGRPEEVANVALFLACDDS</sequence>
<accession>A0A385SUI3</accession>
<evidence type="ECO:0000256" key="2">
    <source>
        <dbReference type="SAM" id="MobiDB-lite"/>
    </source>
</evidence>
<dbReference type="OrthoDB" id="9804104at2"/>
<dbReference type="SUPFAM" id="SSF51735">
    <property type="entry name" value="NAD(P)-binding Rossmann-fold domains"/>
    <property type="match status" value="1"/>
</dbReference>
<dbReference type="EMBL" id="CP032382">
    <property type="protein sequence ID" value="AYB34869.1"/>
    <property type="molecule type" value="Genomic_DNA"/>
</dbReference>
<dbReference type="Gene3D" id="3.40.50.720">
    <property type="entry name" value="NAD(P)-binding Rossmann-like Domain"/>
    <property type="match status" value="1"/>
</dbReference>
<dbReference type="FunFam" id="3.40.50.720:FF:000084">
    <property type="entry name" value="Short-chain dehydrogenase reductase"/>
    <property type="match status" value="1"/>
</dbReference>
<proteinExistence type="inferred from homology"/>
<dbReference type="Proteomes" id="UP000266183">
    <property type="component" value="Chromosome"/>
</dbReference>
<dbReference type="GO" id="GO:0016616">
    <property type="term" value="F:oxidoreductase activity, acting on the CH-OH group of donors, NAD or NADP as acceptor"/>
    <property type="evidence" value="ECO:0007669"/>
    <property type="project" value="TreeGrafter"/>
</dbReference>
<dbReference type="InterPro" id="IPR036291">
    <property type="entry name" value="NAD(P)-bd_dom_sf"/>
</dbReference>
<gene>
    <name evidence="3" type="ORF">D4L85_31710</name>
</gene>
<dbReference type="InterPro" id="IPR002347">
    <property type="entry name" value="SDR_fam"/>
</dbReference>
<reference evidence="4" key="1">
    <citation type="submission" date="2018-09" db="EMBL/GenBank/DDBJ databases">
        <title>Chryseolinea sp. KIS68-18 isolated from soil.</title>
        <authorList>
            <person name="Weon H.-Y."/>
            <person name="Kwon S.-W."/>
            <person name="Lee S.A."/>
        </authorList>
    </citation>
    <scope>NUCLEOTIDE SEQUENCE [LARGE SCALE GENOMIC DNA]</scope>
    <source>
        <strain evidence="4">KIS68-18</strain>
    </source>
</reference>